<name>A0A0J9D661_SPHYA</name>
<organism evidence="1 2">
    <name type="scientific">Sphingobium yanoikuyae</name>
    <name type="common">Sphingomonas yanoikuyae</name>
    <dbReference type="NCBI Taxonomy" id="13690"/>
    <lineage>
        <taxon>Bacteria</taxon>
        <taxon>Pseudomonadati</taxon>
        <taxon>Pseudomonadota</taxon>
        <taxon>Alphaproteobacteria</taxon>
        <taxon>Sphingomonadales</taxon>
        <taxon>Sphingomonadaceae</taxon>
        <taxon>Sphingobium</taxon>
    </lineage>
</organism>
<reference evidence="1 2" key="1">
    <citation type="submission" date="2017-04" db="EMBL/GenBank/DDBJ databases">
        <title>Characterization, genome and methylation analysis of a phthalic acid esters degrading strain Sphingobium yanoikuyae SHJ.</title>
        <authorList>
            <person name="Feng L."/>
        </authorList>
    </citation>
    <scope>NUCLEOTIDE SEQUENCE [LARGE SCALE GENOMIC DNA]</scope>
    <source>
        <strain evidence="1 2">SHJ</strain>
    </source>
</reference>
<dbReference type="Proteomes" id="UP000037029">
    <property type="component" value="Chromosome"/>
</dbReference>
<dbReference type="AlphaFoldDB" id="A0A0J9D661"/>
<evidence type="ECO:0000313" key="2">
    <source>
        <dbReference type="Proteomes" id="UP000037029"/>
    </source>
</evidence>
<sequence>MPANPGRNPFDGNDSPPLVDIRYRCGLVARAVDPNKRRWVRWPGRDDSMDIVSWQPAEGKDYELVWPAGEV</sequence>
<dbReference type="RefSeq" id="WP_048937225.1">
    <property type="nucleotide sequence ID" value="NZ_CP020925.1"/>
</dbReference>
<gene>
    <name evidence="1" type="ORF">BV87_16180</name>
</gene>
<dbReference type="EMBL" id="CP020925">
    <property type="protein sequence ID" value="ATP19782.1"/>
    <property type="molecule type" value="Genomic_DNA"/>
</dbReference>
<protein>
    <submittedName>
        <fullName evidence="1">Uncharacterized protein</fullName>
    </submittedName>
</protein>
<proteinExistence type="predicted"/>
<evidence type="ECO:0000313" key="1">
    <source>
        <dbReference type="EMBL" id="ATP19782.1"/>
    </source>
</evidence>
<accession>A0A0J9D661</accession>